<dbReference type="AlphaFoldDB" id="A0A212C6Z1"/>
<dbReference type="GO" id="GO:0005789">
    <property type="term" value="C:endoplasmic reticulum membrane"/>
    <property type="evidence" value="ECO:0007669"/>
    <property type="project" value="UniProtKB-SubCell"/>
</dbReference>
<dbReference type="GO" id="GO:0006506">
    <property type="term" value="P:GPI anchor biosynthetic process"/>
    <property type="evidence" value="ECO:0007669"/>
    <property type="project" value="UniProtKB-KW"/>
</dbReference>
<reference evidence="3 4" key="1">
    <citation type="journal article" date="2018" name="Mol. Genet. Genomics">
        <title>The red deer Cervus elaphus genome CerEla1.0: sequencing, annotating, genes, and chromosomes.</title>
        <authorList>
            <person name="Bana N.A."/>
            <person name="Nyiri A."/>
            <person name="Nagy J."/>
            <person name="Frank K."/>
            <person name="Nagy T."/>
            <person name="Steger V."/>
            <person name="Schiller M."/>
            <person name="Lakatos P."/>
            <person name="Sugar L."/>
            <person name="Horn P."/>
            <person name="Barta E."/>
            <person name="Orosz L."/>
        </authorList>
    </citation>
    <scope>NUCLEOTIDE SEQUENCE [LARGE SCALE GENOMIC DNA]</scope>
    <source>
        <strain evidence="3">Hungarian</strain>
    </source>
</reference>
<feature type="domain" description="GPI ethanolamine phosphate transferase 1 C-terminal" evidence="2">
    <location>
        <begin position="23"/>
        <end position="89"/>
    </location>
</feature>
<comment type="similarity">
    <text evidence="1">Belongs to the PIGG/PIGN/PIGO family. PIGN subfamily.</text>
</comment>
<comment type="pathway">
    <text evidence="1">Glycolipid biosynthesis; glycosylphosphatidylinositol-anchor biosynthesis.</text>
</comment>
<feature type="transmembrane region" description="Helical" evidence="1">
    <location>
        <begin position="42"/>
        <end position="61"/>
    </location>
</feature>
<organism evidence="3 4">
    <name type="scientific">Cervus elaphus hippelaphus</name>
    <name type="common">European red deer</name>
    <dbReference type="NCBI Taxonomy" id="46360"/>
    <lineage>
        <taxon>Eukaryota</taxon>
        <taxon>Metazoa</taxon>
        <taxon>Chordata</taxon>
        <taxon>Craniata</taxon>
        <taxon>Vertebrata</taxon>
        <taxon>Euteleostomi</taxon>
        <taxon>Mammalia</taxon>
        <taxon>Eutheria</taxon>
        <taxon>Laurasiatheria</taxon>
        <taxon>Artiodactyla</taxon>
        <taxon>Ruminantia</taxon>
        <taxon>Pecora</taxon>
        <taxon>Cervidae</taxon>
        <taxon>Cervinae</taxon>
        <taxon>Cervus</taxon>
    </lineage>
</organism>
<accession>A0A212C6Z1</accession>
<gene>
    <name evidence="3" type="ORF">Celaphus_00017836</name>
</gene>
<feature type="non-terminal residue" evidence="3">
    <location>
        <position position="94"/>
    </location>
</feature>
<evidence type="ECO:0000313" key="3">
    <source>
        <dbReference type="EMBL" id="OWK01722.1"/>
    </source>
</evidence>
<proteinExistence type="inferred from homology"/>
<comment type="function">
    <text evidence="1">Ethanolamine phosphate transferase involved in glycosylphosphatidylinositol-anchor biosynthesis. Transfers ethanolamine phosphate to the first alpha-1,4-linked mannose of the glycosylphosphatidylinositol precursor of GPI-anchor.</text>
</comment>
<dbReference type="InterPro" id="IPR017852">
    <property type="entry name" value="GPI_EtnP_transferase_1_C"/>
</dbReference>
<evidence type="ECO:0000256" key="1">
    <source>
        <dbReference type="RuleBase" id="RU367138"/>
    </source>
</evidence>
<name>A0A212C6Z1_CEREH</name>
<protein>
    <recommendedName>
        <fullName evidence="1">GPI ethanolamine phosphate transferase 1</fullName>
        <ecNumber evidence="1">2.-.-.-</ecNumber>
    </recommendedName>
</protein>
<keyword evidence="1" id="KW-0337">GPI-anchor biosynthesis</keyword>
<dbReference type="Proteomes" id="UP000242450">
    <property type="component" value="Chromosome 27"/>
</dbReference>
<dbReference type="Pfam" id="PF04987">
    <property type="entry name" value="PigN"/>
    <property type="match status" value="1"/>
</dbReference>
<keyword evidence="4" id="KW-1185">Reference proteome</keyword>
<feature type="transmembrane region" description="Helical" evidence="1">
    <location>
        <begin position="67"/>
        <end position="88"/>
    </location>
</feature>
<keyword evidence="1" id="KW-0256">Endoplasmic reticulum</keyword>
<sequence length="94" mass="10813">MYFCSYWHFCGIFPADSSLSLDLLHILFVAIANMVLSFFHRYMLTAGLVAFAAWPFITPLWTRAKSISLSWIFFCLLLAVFPLMPVVGRQPDIF</sequence>
<dbReference type="OrthoDB" id="2748310at2759"/>
<comment type="subcellular location">
    <subcellularLocation>
        <location evidence="1">Endoplasmic reticulum membrane</location>
        <topology evidence="1">Multi-pass membrane protein</topology>
    </subcellularLocation>
</comment>
<dbReference type="EMBL" id="MKHE01000027">
    <property type="protein sequence ID" value="OWK01722.1"/>
    <property type="molecule type" value="Genomic_DNA"/>
</dbReference>
<evidence type="ECO:0000259" key="2">
    <source>
        <dbReference type="Pfam" id="PF04987"/>
    </source>
</evidence>
<dbReference type="InterPro" id="IPR007070">
    <property type="entry name" value="GPI_EtnP_transferase_1"/>
</dbReference>
<dbReference type="PANTHER" id="PTHR12250:SF0">
    <property type="entry name" value="GPI ETHANOLAMINE PHOSPHATE TRANSFERASE 1"/>
    <property type="match status" value="1"/>
</dbReference>
<keyword evidence="1" id="KW-0812">Transmembrane</keyword>
<keyword evidence="1" id="KW-1133">Transmembrane helix</keyword>
<comment type="caution">
    <text evidence="3">The sequence shown here is derived from an EMBL/GenBank/DDBJ whole genome shotgun (WGS) entry which is preliminary data.</text>
</comment>
<dbReference type="PANTHER" id="PTHR12250">
    <property type="entry name" value="PHOSPHATIDYLINOSITOL GLYCAN, CLASS N"/>
    <property type="match status" value="1"/>
</dbReference>
<evidence type="ECO:0000313" key="4">
    <source>
        <dbReference type="Proteomes" id="UP000242450"/>
    </source>
</evidence>
<dbReference type="EC" id="2.-.-.-" evidence="1"/>
<keyword evidence="1" id="KW-0808">Transferase</keyword>
<keyword evidence="1" id="KW-0472">Membrane</keyword>
<dbReference type="GO" id="GO:0051377">
    <property type="term" value="F:mannose-ethanolamine phosphotransferase activity"/>
    <property type="evidence" value="ECO:0007669"/>
    <property type="project" value="UniProtKB-UniRule"/>
</dbReference>
<comment type="caution">
    <text evidence="1">Lacks conserved residue(s) required for the propagation of feature annotation.</text>
</comment>
<feature type="transmembrane region" description="Helical" evidence="1">
    <location>
        <begin position="6"/>
        <end position="30"/>
    </location>
</feature>